<keyword evidence="2" id="KW-1185">Reference proteome</keyword>
<dbReference type="Proteomes" id="UP001057895">
    <property type="component" value="Segment"/>
</dbReference>
<proteinExistence type="predicted"/>
<accession>A0A9E6Z0Y3</accession>
<evidence type="ECO:0000313" key="2">
    <source>
        <dbReference type="Proteomes" id="UP001057895"/>
    </source>
</evidence>
<organism evidence="1 2">
    <name type="scientific">Escherichia phage ZL19</name>
    <dbReference type="NCBI Taxonomy" id="2914037"/>
    <lineage>
        <taxon>Viruses</taxon>
        <taxon>Duplodnaviria</taxon>
        <taxon>Heunggongvirae</taxon>
        <taxon>Uroviricota</taxon>
        <taxon>Caudoviricetes</taxon>
        <taxon>Drexlerviridae</taxon>
        <taxon>Braunvirinae</taxon>
        <taxon>Rtpvirus</taxon>
        <taxon>Rtpvirus ZL19</taxon>
    </lineage>
</organism>
<dbReference type="GO" id="GO:0050792">
    <property type="term" value="P:regulation of viral process"/>
    <property type="evidence" value="ECO:0007669"/>
    <property type="project" value="InterPro"/>
</dbReference>
<dbReference type="Pfam" id="PF08133">
    <property type="entry name" value="Nuclease_act"/>
    <property type="match status" value="1"/>
</dbReference>
<evidence type="ECO:0000313" key="1">
    <source>
        <dbReference type="EMBL" id="UMO77917.1"/>
    </source>
</evidence>
<dbReference type="EMBL" id="OM258170">
    <property type="protein sequence ID" value="UMO77917.1"/>
    <property type="molecule type" value="Genomic_DNA"/>
</dbReference>
<protein>
    <submittedName>
        <fullName evidence="1">Uncharacterized protein</fullName>
    </submittedName>
</protein>
<dbReference type="InterPro" id="IPR012585">
    <property type="entry name" value="Stp"/>
</dbReference>
<reference evidence="1" key="1">
    <citation type="journal article" date="2022" name="Science">
        <title>Prokaryotic innate immunity via pattern recognition of conserved viral proteins.</title>
        <authorList>
            <person name="Gao L."/>
            <person name="Wilkinson M.E."/>
            <person name="Strecker J."/>
            <person name="Makarova K.S."/>
            <person name="Koonin E.V."/>
            <person name="Zhang F."/>
        </authorList>
    </citation>
    <scope>NUCLEOTIDE SEQUENCE</scope>
</reference>
<sequence length="30" mass="3586">MKQYPSSNHHNGHIMQFYRHNLKTKGVFGK</sequence>
<dbReference type="GO" id="GO:0004518">
    <property type="term" value="F:nuclease activity"/>
    <property type="evidence" value="ECO:0007669"/>
    <property type="project" value="InterPro"/>
</dbReference>
<name>A0A9E6Z0Y3_9CAUD</name>